<evidence type="ECO:0000313" key="2">
    <source>
        <dbReference type="EMBL" id="CCI49820.1"/>
    </source>
</evidence>
<name>A0A024GSQ1_9STRA</name>
<keyword evidence="1" id="KW-1133">Transmembrane helix</keyword>
<dbReference type="AlphaFoldDB" id="A0A024GSQ1"/>
<reference evidence="2 3" key="1">
    <citation type="submission" date="2012-05" db="EMBL/GenBank/DDBJ databases">
        <title>Recombination and specialization in a pathogen metapopulation.</title>
        <authorList>
            <person name="Gardiner A."/>
            <person name="Kemen E."/>
            <person name="Schultz-Larsen T."/>
            <person name="MacLean D."/>
            <person name="Van Oosterhout C."/>
            <person name="Jones J.D.G."/>
        </authorList>
    </citation>
    <scope>NUCLEOTIDE SEQUENCE [LARGE SCALE GENOMIC DNA]</scope>
    <source>
        <strain evidence="2 3">Ac Nc2</strain>
    </source>
</reference>
<dbReference type="InParanoid" id="A0A024GSQ1"/>
<protein>
    <submittedName>
        <fullName evidence="2">Uncharacterized protein</fullName>
    </submittedName>
</protein>
<dbReference type="EMBL" id="CAIX01000347">
    <property type="protein sequence ID" value="CCI49820.1"/>
    <property type="molecule type" value="Genomic_DNA"/>
</dbReference>
<organism evidence="2 3">
    <name type="scientific">Albugo candida</name>
    <dbReference type="NCBI Taxonomy" id="65357"/>
    <lineage>
        <taxon>Eukaryota</taxon>
        <taxon>Sar</taxon>
        <taxon>Stramenopiles</taxon>
        <taxon>Oomycota</taxon>
        <taxon>Peronosporomycetes</taxon>
        <taxon>Albuginales</taxon>
        <taxon>Albuginaceae</taxon>
        <taxon>Albugo</taxon>
    </lineage>
</organism>
<accession>A0A024GSQ1</accession>
<keyword evidence="1" id="KW-0472">Membrane</keyword>
<keyword evidence="3" id="KW-1185">Reference proteome</keyword>
<feature type="transmembrane region" description="Helical" evidence="1">
    <location>
        <begin position="199"/>
        <end position="218"/>
    </location>
</feature>
<comment type="caution">
    <text evidence="2">The sequence shown here is derived from an EMBL/GenBank/DDBJ whole genome shotgun (WGS) entry which is preliminary data.</text>
</comment>
<proteinExistence type="predicted"/>
<dbReference type="Proteomes" id="UP000053237">
    <property type="component" value="Unassembled WGS sequence"/>
</dbReference>
<evidence type="ECO:0000313" key="3">
    <source>
        <dbReference type="Proteomes" id="UP000053237"/>
    </source>
</evidence>
<evidence type="ECO:0000256" key="1">
    <source>
        <dbReference type="SAM" id="Phobius"/>
    </source>
</evidence>
<sequence length="234" mass="27622">MHVLGLDRGLLIFLCSRYFYSRPVSSRWSKECLKKPTKRPGFYDSRLFSYLSMLFLSLPSTLIFSPSCYSLKFTNSTDRISHPTKFRTLLPLEDHLICHLNHSRPIAYGFESQFKLTNCFISHRQSMLKRNARKWWKAIQQQYTWAIYLTIVTYGLGSCRNCNTRHGFTFICFDLRCHSVDILDHMNDCIMFKNFHQDLVQTIILSFACCFATVFMLLQEHLELRRPVLHFATC</sequence>
<keyword evidence="1" id="KW-0812">Transmembrane</keyword>
<gene>
    <name evidence="2" type="ORF">BN9_112660</name>
</gene>